<accession>A0A563VY88</accession>
<proteinExistence type="predicted"/>
<organism evidence="1 2">
    <name type="scientific">Hyella patelloides LEGE 07179</name>
    <dbReference type="NCBI Taxonomy" id="945734"/>
    <lineage>
        <taxon>Bacteria</taxon>
        <taxon>Bacillati</taxon>
        <taxon>Cyanobacteriota</taxon>
        <taxon>Cyanophyceae</taxon>
        <taxon>Pleurocapsales</taxon>
        <taxon>Hyellaceae</taxon>
        <taxon>Hyella</taxon>
    </lineage>
</organism>
<keyword evidence="2" id="KW-1185">Reference proteome</keyword>
<evidence type="ECO:0000313" key="2">
    <source>
        <dbReference type="Proteomes" id="UP000320055"/>
    </source>
</evidence>
<name>A0A563VY88_9CYAN</name>
<dbReference type="EMBL" id="CAACVJ010000379">
    <property type="protein sequence ID" value="VEP16380.1"/>
    <property type="molecule type" value="Genomic_DNA"/>
</dbReference>
<protein>
    <submittedName>
        <fullName evidence="1">Uncharacterized protein</fullName>
    </submittedName>
</protein>
<gene>
    <name evidence="1" type="ORF">H1P_440038</name>
</gene>
<dbReference type="Proteomes" id="UP000320055">
    <property type="component" value="Unassembled WGS sequence"/>
</dbReference>
<dbReference type="RefSeq" id="WP_144866175.1">
    <property type="nucleotide sequence ID" value="NZ_LR213804.1"/>
</dbReference>
<reference evidence="1 2" key="1">
    <citation type="submission" date="2019-01" db="EMBL/GenBank/DDBJ databases">
        <authorList>
            <person name="Brito A."/>
        </authorList>
    </citation>
    <scope>NUCLEOTIDE SEQUENCE [LARGE SCALE GENOMIC DNA]</scope>
    <source>
        <strain evidence="1">1</strain>
    </source>
</reference>
<dbReference type="AlphaFoldDB" id="A0A563VY88"/>
<sequence length="102" mass="12285">MTILYYPAHIQIVEKKVDGWFYSPGEIIVNNENKQVNLLNIEERHGLTKKQIIIELFRRYSGRLGYYLINLAKREYYYCGQTKQDVKEKLWDLDIGRRDPME</sequence>
<dbReference type="OrthoDB" id="573986at2"/>
<evidence type="ECO:0000313" key="1">
    <source>
        <dbReference type="EMBL" id="VEP16380.1"/>
    </source>
</evidence>